<gene>
    <name evidence="4" type="ORF">FNZ56_10725</name>
</gene>
<dbReference type="GO" id="GO:0016787">
    <property type="term" value="F:hydrolase activity"/>
    <property type="evidence" value="ECO:0007669"/>
    <property type="project" value="UniProtKB-KW"/>
</dbReference>
<dbReference type="InterPro" id="IPR023214">
    <property type="entry name" value="HAD_sf"/>
</dbReference>
<evidence type="ECO:0000256" key="1">
    <source>
        <dbReference type="ARBA" id="ARBA00001946"/>
    </source>
</evidence>
<protein>
    <submittedName>
        <fullName evidence="4">HAD family hydrolase</fullName>
    </submittedName>
</protein>
<dbReference type="SFLD" id="SFLDG01129">
    <property type="entry name" value="C1.5:_HAD__Beta-PGM__Phosphata"/>
    <property type="match status" value="1"/>
</dbReference>
<keyword evidence="2 4" id="KW-0378">Hydrolase</keyword>
<dbReference type="InterPro" id="IPR036412">
    <property type="entry name" value="HAD-like_sf"/>
</dbReference>
<accession>A0A516V8I2</accession>
<evidence type="ECO:0000313" key="5">
    <source>
        <dbReference type="Proteomes" id="UP000315891"/>
    </source>
</evidence>
<dbReference type="InterPro" id="IPR006439">
    <property type="entry name" value="HAD-SF_hydro_IA"/>
</dbReference>
<dbReference type="PANTHER" id="PTHR46470:SF4">
    <property type="entry name" value="5-AMINO-6-(5-PHOSPHO-D-RIBITYLAMINO)URACIL PHOSPHATASE YIGB"/>
    <property type="match status" value="1"/>
</dbReference>
<proteinExistence type="predicted"/>
<evidence type="ECO:0000313" key="4">
    <source>
        <dbReference type="EMBL" id="QDQ74837.1"/>
    </source>
</evidence>
<dbReference type="NCBIfam" id="TIGR01509">
    <property type="entry name" value="HAD-SF-IA-v3"/>
    <property type="match status" value="1"/>
</dbReference>
<dbReference type="OrthoDB" id="367448at2"/>
<dbReference type="PANTHER" id="PTHR46470">
    <property type="entry name" value="N-ACYLNEURAMINATE-9-PHOSPHATASE"/>
    <property type="match status" value="1"/>
</dbReference>
<dbReference type="SFLD" id="SFLDS00003">
    <property type="entry name" value="Haloacid_Dehalogenase"/>
    <property type="match status" value="1"/>
</dbReference>
<reference evidence="4 5" key="1">
    <citation type="submission" date="2019-07" db="EMBL/GenBank/DDBJ databases">
        <title>Lysobacter weifangensis sp. nov., isolated from bensulfuron-methyl contaminated farmland soil.</title>
        <authorList>
            <person name="Zhao H."/>
        </authorList>
    </citation>
    <scope>NUCLEOTIDE SEQUENCE [LARGE SCALE GENOMIC DNA]</scope>
    <source>
        <strain evidence="4 5">CC-Bw-6</strain>
    </source>
</reference>
<dbReference type="Proteomes" id="UP000315891">
    <property type="component" value="Chromosome"/>
</dbReference>
<keyword evidence="5" id="KW-1185">Reference proteome</keyword>
<name>A0A516V8I2_9GAMM</name>
<dbReference type="SUPFAM" id="SSF56784">
    <property type="entry name" value="HAD-like"/>
    <property type="match status" value="1"/>
</dbReference>
<dbReference type="Gene3D" id="1.20.120.1600">
    <property type="match status" value="1"/>
</dbReference>
<evidence type="ECO:0000256" key="3">
    <source>
        <dbReference type="ARBA" id="ARBA00022842"/>
    </source>
</evidence>
<dbReference type="RefSeq" id="WP_143880346.1">
    <property type="nucleotide sequence ID" value="NZ_BAABLZ010000001.1"/>
</dbReference>
<dbReference type="Gene3D" id="3.40.50.1000">
    <property type="entry name" value="HAD superfamily/HAD-like"/>
    <property type="match status" value="1"/>
</dbReference>
<dbReference type="NCBIfam" id="TIGR01549">
    <property type="entry name" value="HAD-SF-IA-v1"/>
    <property type="match status" value="1"/>
</dbReference>
<dbReference type="EMBL" id="CP041742">
    <property type="protein sequence ID" value="QDQ74837.1"/>
    <property type="molecule type" value="Genomic_DNA"/>
</dbReference>
<dbReference type="InterPro" id="IPR051400">
    <property type="entry name" value="HAD-like_hydrolase"/>
</dbReference>
<sequence>MDFRVDAITLDLDDTLWPFAPIGARIENTLHDWFLAHSPGTARRFPIEAMRELRERIHAEHPQHAHDLGLLRRLTIERALSESGGDPALAAEAHALFLDERNRVDFHPEVPDALRELAALRPLAALSNGNADLERIGIGHLFRFRLGAKEFGSAKPDAAIFLAACERLGAEPARVLHVGDHPEQDALGAQRAGLRCAWINRDGETWPFADATPDLEFPDLAALVAWLRAQEADTDARSAA</sequence>
<dbReference type="Pfam" id="PF00702">
    <property type="entry name" value="Hydrolase"/>
    <property type="match status" value="1"/>
</dbReference>
<keyword evidence="3" id="KW-0460">Magnesium</keyword>
<evidence type="ECO:0000256" key="2">
    <source>
        <dbReference type="ARBA" id="ARBA00022801"/>
    </source>
</evidence>
<dbReference type="GO" id="GO:0009231">
    <property type="term" value="P:riboflavin biosynthetic process"/>
    <property type="evidence" value="ECO:0007669"/>
    <property type="project" value="TreeGrafter"/>
</dbReference>
<dbReference type="AlphaFoldDB" id="A0A516V8I2"/>
<organism evidence="4 5">
    <name type="scientific">Pseudoluteimonas lycopersici</name>
    <dbReference type="NCBI Taxonomy" id="1324796"/>
    <lineage>
        <taxon>Bacteria</taxon>
        <taxon>Pseudomonadati</taxon>
        <taxon>Pseudomonadota</taxon>
        <taxon>Gammaproteobacteria</taxon>
        <taxon>Lysobacterales</taxon>
        <taxon>Lysobacteraceae</taxon>
        <taxon>Pseudoluteimonas</taxon>
    </lineage>
</organism>
<comment type="cofactor">
    <cofactor evidence="1">
        <name>Mg(2+)</name>
        <dbReference type="ChEBI" id="CHEBI:18420"/>
    </cofactor>
</comment>